<organism evidence="1 2">
    <name type="scientific">Mytilus edulis</name>
    <name type="common">Blue mussel</name>
    <dbReference type="NCBI Taxonomy" id="6550"/>
    <lineage>
        <taxon>Eukaryota</taxon>
        <taxon>Metazoa</taxon>
        <taxon>Spiralia</taxon>
        <taxon>Lophotrochozoa</taxon>
        <taxon>Mollusca</taxon>
        <taxon>Bivalvia</taxon>
        <taxon>Autobranchia</taxon>
        <taxon>Pteriomorphia</taxon>
        <taxon>Mytilida</taxon>
        <taxon>Mytiloidea</taxon>
        <taxon>Mytilidae</taxon>
        <taxon>Mytilinae</taxon>
        <taxon>Mytilus</taxon>
    </lineage>
</organism>
<dbReference type="InterPro" id="IPR043129">
    <property type="entry name" value="ATPase_NBD"/>
</dbReference>
<evidence type="ECO:0000313" key="2">
    <source>
        <dbReference type="Proteomes" id="UP000683360"/>
    </source>
</evidence>
<reference evidence="1" key="1">
    <citation type="submission" date="2021-03" db="EMBL/GenBank/DDBJ databases">
        <authorList>
            <person name="Bekaert M."/>
        </authorList>
    </citation>
    <scope>NUCLEOTIDE SEQUENCE</scope>
</reference>
<name>A0A8S3RMN4_MYTED</name>
<dbReference type="OrthoDB" id="2963168at2759"/>
<dbReference type="Gene3D" id="3.30.420.40">
    <property type="match status" value="1"/>
</dbReference>
<protein>
    <submittedName>
        <fullName evidence="1">Heat shock 70 kDa protein 12B</fullName>
    </submittedName>
</protein>
<gene>
    <name evidence="1" type="ORF">MEDL_23596</name>
</gene>
<dbReference type="EMBL" id="CAJPWZ010001181">
    <property type="protein sequence ID" value="CAG2209464.1"/>
    <property type="molecule type" value="Genomic_DNA"/>
</dbReference>
<proteinExistence type="predicted"/>
<keyword evidence="2" id="KW-1185">Reference proteome</keyword>
<dbReference type="SUPFAM" id="SSF53067">
    <property type="entry name" value="Actin-like ATPase domain"/>
    <property type="match status" value="1"/>
</dbReference>
<dbReference type="PANTHER" id="PTHR14187">
    <property type="entry name" value="ALPHA KINASE/ELONGATION FACTOR 2 KINASE"/>
    <property type="match status" value="1"/>
</dbReference>
<dbReference type="Proteomes" id="UP000683360">
    <property type="component" value="Unassembled WGS sequence"/>
</dbReference>
<comment type="caution">
    <text evidence="1">The sequence shown here is derived from an EMBL/GenBank/DDBJ whole genome shotgun (WGS) entry which is preliminary data.</text>
</comment>
<dbReference type="AlphaFoldDB" id="A0A8S3RMN4"/>
<sequence>MALNVVAIDFGTTYSGYAFSVSPPHTELKDVEILSNQVWNSGTAEVASLKTPTCLLLTKERDLVAFGYEEEEQYADIVIDGNADDYYFFHRFKMNLHNYKNITMSMILEDVRGQPLPAIDVFSLSIKALKDHLDSTIDVKNLELDKRKTKWVLTVPAIWTDTAKQIMRKSAEKGH</sequence>
<keyword evidence="1" id="KW-0346">Stress response</keyword>
<dbReference type="PANTHER" id="PTHR14187:SF5">
    <property type="entry name" value="HEAT SHOCK 70 KDA PROTEIN 12A"/>
    <property type="match status" value="1"/>
</dbReference>
<accession>A0A8S3RMN4</accession>
<evidence type="ECO:0000313" key="1">
    <source>
        <dbReference type="EMBL" id="CAG2209464.1"/>
    </source>
</evidence>